<protein>
    <submittedName>
        <fullName evidence="1">Uncharacterized protein</fullName>
    </submittedName>
</protein>
<dbReference type="Proteomes" id="UP000176944">
    <property type="component" value="Chromosome"/>
</dbReference>
<sequence>MRCSFGHATRTHFVRWPLALWKRLTLAFGPRYANGHAGRDWPWPLGHATRMATRGAIDLWSRYANAFCRVGIAGFQPQILPELT</sequence>
<name>A0A9Q9UVJ8_MOOP1</name>
<dbReference type="AlphaFoldDB" id="A0A9Q9UVJ8"/>
<organism evidence="1">
    <name type="scientific">Moorena producens (strain JHB)</name>
    <dbReference type="NCBI Taxonomy" id="1454205"/>
    <lineage>
        <taxon>Bacteria</taxon>
        <taxon>Bacillati</taxon>
        <taxon>Cyanobacteriota</taxon>
        <taxon>Cyanophyceae</taxon>
        <taxon>Coleofasciculales</taxon>
        <taxon>Coleofasciculaceae</taxon>
        <taxon>Moorena</taxon>
    </lineage>
</organism>
<accession>A0A9Q9UVJ8</accession>
<evidence type="ECO:0000313" key="1">
    <source>
        <dbReference type="EMBL" id="WAN68898.1"/>
    </source>
</evidence>
<reference evidence="1" key="1">
    <citation type="journal article" date="2017" name="Proc. Natl. Acad. Sci. U.S.A.">
        <title>Comparative genomics uncovers the prolific and distinctive metabolic potential of the cyanobacterial genus Moorea.</title>
        <authorList>
            <person name="Leao T."/>
            <person name="Castelao G."/>
            <person name="Korobeynikov A."/>
            <person name="Monroe E.A."/>
            <person name="Podell S."/>
            <person name="Glukhov E."/>
            <person name="Allen E.E."/>
            <person name="Gerwick W.H."/>
            <person name="Gerwick L."/>
        </authorList>
    </citation>
    <scope>NUCLEOTIDE SEQUENCE</scope>
    <source>
        <strain evidence="1">JHB</strain>
    </source>
</reference>
<dbReference type="EMBL" id="CP017708">
    <property type="protein sequence ID" value="WAN68898.1"/>
    <property type="molecule type" value="Genomic_DNA"/>
</dbReference>
<reference evidence="1" key="2">
    <citation type="submission" date="2022-10" db="EMBL/GenBank/DDBJ databases">
        <authorList>
            <person name="Ngo T.-E."/>
        </authorList>
    </citation>
    <scope>NUCLEOTIDE SEQUENCE</scope>
    <source>
        <strain evidence="1">JHB</strain>
    </source>
</reference>
<proteinExistence type="predicted"/>
<gene>
    <name evidence="1" type="ORF">BJP36_41785</name>
</gene>